<protein>
    <submittedName>
        <fullName evidence="1">Uncharacterized protein</fullName>
    </submittedName>
</protein>
<dbReference type="Proteomes" id="UP001302126">
    <property type="component" value="Unassembled WGS sequence"/>
</dbReference>
<proteinExistence type="predicted"/>
<keyword evidence="2" id="KW-1185">Reference proteome</keyword>
<dbReference type="EMBL" id="MU864373">
    <property type="protein sequence ID" value="KAK4189618.1"/>
    <property type="molecule type" value="Genomic_DNA"/>
</dbReference>
<dbReference type="AlphaFoldDB" id="A0AAN6WWD2"/>
<reference evidence="1" key="2">
    <citation type="submission" date="2023-05" db="EMBL/GenBank/DDBJ databases">
        <authorList>
            <consortium name="Lawrence Berkeley National Laboratory"/>
            <person name="Steindorff A."/>
            <person name="Hensen N."/>
            <person name="Bonometti L."/>
            <person name="Westerberg I."/>
            <person name="Brannstrom I.O."/>
            <person name="Guillou S."/>
            <person name="Cros-Aarteil S."/>
            <person name="Calhoun S."/>
            <person name="Haridas S."/>
            <person name="Kuo A."/>
            <person name="Mondo S."/>
            <person name="Pangilinan J."/>
            <person name="Riley R."/>
            <person name="Labutti K."/>
            <person name="Andreopoulos B."/>
            <person name="Lipzen A."/>
            <person name="Chen C."/>
            <person name="Yanf M."/>
            <person name="Daum C."/>
            <person name="Ng V."/>
            <person name="Clum A."/>
            <person name="Ohm R."/>
            <person name="Martin F."/>
            <person name="Silar P."/>
            <person name="Natvig D."/>
            <person name="Lalanne C."/>
            <person name="Gautier V."/>
            <person name="Ament-Velasquez S.L."/>
            <person name="Kruys A."/>
            <person name="Hutchinson M.I."/>
            <person name="Powell A.J."/>
            <person name="Barry K."/>
            <person name="Miller A.N."/>
            <person name="Grigoriev I.V."/>
            <person name="Debuchy R."/>
            <person name="Gladieux P."/>
            <person name="Thoren M.H."/>
            <person name="Johannesson H."/>
        </authorList>
    </citation>
    <scope>NUCLEOTIDE SEQUENCE</scope>
    <source>
        <strain evidence="1">PSN309</strain>
    </source>
</reference>
<evidence type="ECO:0000313" key="1">
    <source>
        <dbReference type="EMBL" id="KAK4189618.1"/>
    </source>
</evidence>
<name>A0AAN6WWD2_9PEZI</name>
<gene>
    <name evidence="1" type="ORF">QBC35DRAFT_492545</name>
</gene>
<comment type="caution">
    <text evidence="1">The sequence shown here is derived from an EMBL/GenBank/DDBJ whole genome shotgun (WGS) entry which is preliminary data.</text>
</comment>
<evidence type="ECO:0000313" key="2">
    <source>
        <dbReference type="Proteomes" id="UP001302126"/>
    </source>
</evidence>
<organism evidence="1 2">
    <name type="scientific">Podospora australis</name>
    <dbReference type="NCBI Taxonomy" id="1536484"/>
    <lineage>
        <taxon>Eukaryota</taxon>
        <taxon>Fungi</taxon>
        <taxon>Dikarya</taxon>
        <taxon>Ascomycota</taxon>
        <taxon>Pezizomycotina</taxon>
        <taxon>Sordariomycetes</taxon>
        <taxon>Sordariomycetidae</taxon>
        <taxon>Sordariales</taxon>
        <taxon>Podosporaceae</taxon>
        <taxon>Podospora</taxon>
    </lineage>
</organism>
<reference evidence="1" key="1">
    <citation type="journal article" date="2023" name="Mol. Phylogenet. Evol.">
        <title>Genome-scale phylogeny and comparative genomics of the fungal order Sordariales.</title>
        <authorList>
            <person name="Hensen N."/>
            <person name="Bonometti L."/>
            <person name="Westerberg I."/>
            <person name="Brannstrom I.O."/>
            <person name="Guillou S."/>
            <person name="Cros-Aarteil S."/>
            <person name="Calhoun S."/>
            <person name="Haridas S."/>
            <person name="Kuo A."/>
            <person name="Mondo S."/>
            <person name="Pangilinan J."/>
            <person name="Riley R."/>
            <person name="LaButti K."/>
            <person name="Andreopoulos B."/>
            <person name="Lipzen A."/>
            <person name="Chen C."/>
            <person name="Yan M."/>
            <person name="Daum C."/>
            <person name="Ng V."/>
            <person name="Clum A."/>
            <person name="Steindorff A."/>
            <person name="Ohm R.A."/>
            <person name="Martin F."/>
            <person name="Silar P."/>
            <person name="Natvig D.O."/>
            <person name="Lalanne C."/>
            <person name="Gautier V."/>
            <person name="Ament-Velasquez S.L."/>
            <person name="Kruys A."/>
            <person name="Hutchinson M.I."/>
            <person name="Powell A.J."/>
            <person name="Barry K."/>
            <person name="Miller A.N."/>
            <person name="Grigoriev I.V."/>
            <person name="Debuchy R."/>
            <person name="Gladieux P."/>
            <person name="Hiltunen Thoren M."/>
            <person name="Johannesson H."/>
        </authorList>
    </citation>
    <scope>NUCLEOTIDE SEQUENCE</scope>
    <source>
        <strain evidence="1">PSN309</strain>
    </source>
</reference>
<sequence>MFLETQPNLFGRPAATHGRVEREVRYLCMRGPTIGPLRKKAGSGQRPIAHLSIAPRRGLHDVSDWIALTASLFMIFFFFTENKTLPSGEIGPARTARLVSICFPLLGLRHCTRSSLPLKRRPLCSHDACMFSMRAVGCRLHQGGPFRHVDIHNACSCPVLSCPVLVGYFPSFGSLEVLFHNWWLPFSVSPASQRTTTSIRRWWISINRGSSST</sequence>
<accession>A0AAN6WWD2</accession>